<evidence type="ECO:0000313" key="3">
    <source>
        <dbReference type="Proteomes" id="UP000316706"/>
    </source>
</evidence>
<dbReference type="PANTHER" id="PTHR31299">
    <property type="entry name" value="ESTERASE, PUTATIVE (AFU_ORTHOLOGUE AFUA_1G05850)-RELATED"/>
    <property type="match status" value="1"/>
</dbReference>
<dbReference type="Gene3D" id="3.30.1870.10">
    <property type="entry name" value="EreA-like, domain 2"/>
    <property type="match status" value="1"/>
</dbReference>
<dbReference type="InterPro" id="IPR007815">
    <property type="entry name" value="Emycin_Estase"/>
</dbReference>
<comment type="caution">
    <text evidence="2">The sequence shown here is derived from an EMBL/GenBank/DDBJ whole genome shotgun (WGS) entry which is preliminary data.</text>
</comment>
<evidence type="ECO:0000313" key="2">
    <source>
        <dbReference type="EMBL" id="TQM68689.1"/>
    </source>
</evidence>
<dbReference type="PIRSF" id="PIRSF036794">
    <property type="entry name" value="UCP_erythr_ester"/>
    <property type="match status" value="1"/>
</dbReference>
<dbReference type="Pfam" id="PF05139">
    <property type="entry name" value="Erythro_esteras"/>
    <property type="match status" value="1"/>
</dbReference>
<feature type="region of interest" description="Disordered" evidence="1">
    <location>
        <begin position="1"/>
        <end position="21"/>
    </location>
</feature>
<dbReference type="InterPro" id="IPR052036">
    <property type="entry name" value="Hydrolase/PRTase-associated"/>
</dbReference>
<dbReference type="Proteomes" id="UP000316706">
    <property type="component" value="Unassembled WGS sequence"/>
</dbReference>
<dbReference type="EMBL" id="VFPO01000001">
    <property type="protein sequence ID" value="TQM68689.1"/>
    <property type="molecule type" value="Genomic_DNA"/>
</dbReference>
<accession>A0A543IDN4</accession>
<dbReference type="AlphaFoldDB" id="A0A543IDN4"/>
<dbReference type="RefSeq" id="WP_246077284.1">
    <property type="nucleotide sequence ID" value="NZ_VFPO01000001.1"/>
</dbReference>
<name>A0A543IDN4_9ACTN</name>
<dbReference type="Gene3D" id="3.40.1660.10">
    <property type="entry name" value="EreA-like (biosynthetic domain)"/>
    <property type="match status" value="1"/>
</dbReference>
<gene>
    <name evidence="2" type="ORF">FHX41_2344</name>
</gene>
<dbReference type="SUPFAM" id="SSF159501">
    <property type="entry name" value="EreA/ChaN-like"/>
    <property type="match status" value="1"/>
</dbReference>
<keyword evidence="3" id="KW-1185">Reference proteome</keyword>
<dbReference type="GO" id="GO:0046677">
    <property type="term" value="P:response to antibiotic"/>
    <property type="evidence" value="ECO:0007669"/>
    <property type="project" value="InterPro"/>
</dbReference>
<proteinExistence type="predicted"/>
<protein>
    <submittedName>
        <fullName evidence="2">Erythromycin esterase-like protein</fullName>
    </submittedName>
</protein>
<dbReference type="InterPro" id="IPR014622">
    <property type="entry name" value="UCP036794_erythomycin"/>
</dbReference>
<dbReference type="CDD" id="cd14728">
    <property type="entry name" value="Ere-like"/>
    <property type="match status" value="1"/>
</dbReference>
<evidence type="ECO:0000256" key="1">
    <source>
        <dbReference type="SAM" id="MobiDB-lite"/>
    </source>
</evidence>
<dbReference type="PANTHER" id="PTHR31299:SF0">
    <property type="entry name" value="ESTERASE, PUTATIVE (AFU_ORTHOLOGUE AFUA_1G05850)-RELATED"/>
    <property type="match status" value="1"/>
</dbReference>
<sequence>MRPGPSPRTGPGAAAGGNTADDVLGAALPMEVEEDLDPLLDEIGDARCVLIGEASHGTHEYYAWRAALTRRLIAERGFSFVAVEGDWPDCRRVGRSVTLAPDSPPDPRDVLDSYGRWPTWMWANEETVRFSRWMRDHNAGLPPDERAGFYGLDVYSLWESLRAVVDHVAEHRPEHLRAALRAYRCFEPHAGDPRAYGWNTALVPDGCHDEILALLTRLRRPVTHGDTRDPVEEFDARQNAEVTAGAERYYRAMLDGGPESWNIREVHMADTLGRLLEFHGGGTGMGETSGLAMGKGVVWAHNTHVGDARGTDMTDAGMVSLGQLARERHGRDEVALVGFAGGHGEVVAAPRWGAPMEVMQVPPPVPGSLEEVLGESELHRGMFVVPPEQDKPPFLTGTLGHRAIGVVYDADRDARQYVPTRLAERYDALCWFRTTSALEPLHLEAAPTGELEALPTGV</sequence>
<reference evidence="2 3" key="1">
    <citation type="submission" date="2019-06" db="EMBL/GenBank/DDBJ databases">
        <title>Sequencing the genomes of 1000 actinobacteria strains.</title>
        <authorList>
            <person name="Klenk H.-P."/>
        </authorList>
    </citation>
    <scope>NUCLEOTIDE SEQUENCE [LARGE SCALE GENOMIC DNA]</scope>
    <source>
        <strain evidence="2 3">DSM 45043</strain>
    </source>
</reference>
<feature type="compositionally biased region" description="Low complexity" evidence="1">
    <location>
        <begin position="9"/>
        <end position="20"/>
    </location>
</feature>
<organism evidence="2 3">
    <name type="scientific">Actinomadura hallensis</name>
    <dbReference type="NCBI Taxonomy" id="337895"/>
    <lineage>
        <taxon>Bacteria</taxon>
        <taxon>Bacillati</taxon>
        <taxon>Actinomycetota</taxon>
        <taxon>Actinomycetes</taxon>
        <taxon>Streptosporangiales</taxon>
        <taxon>Thermomonosporaceae</taxon>
        <taxon>Actinomadura</taxon>
    </lineage>
</organism>